<evidence type="ECO:0000313" key="2">
    <source>
        <dbReference type="EMBL" id="MBL0374987.1"/>
    </source>
</evidence>
<keyword evidence="1" id="KW-1133">Transmembrane helix</keyword>
<feature type="transmembrane region" description="Helical" evidence="1">
    <location>
        <begin position="216"/>
        <end position="237"/>
    </location>
</feature>
<feature type="transmembrane region" description="Helical" evidence="1">
    <location>
        <begin position="185"/>
        <end position="204"/>
    </location>
</feature>
<proteinExistence type="predicted"/>
<keyword evidence="1" id="KW-0472">Membrane</keyword>
<comment type="caution">
    <text evidence="2">The sequence shown here is derived from an EMBL/GenBank/DDBJ whole genome shotgun (WGS) entry which is preliminary data.</text>
</comment>
<evidence type="ECO:0008006" key="4">
    <source>
        <dbReference type="Google" id="ProtNLM"/>
    </source>
</evidence>
<accession>A0A936YU20</accession>
<feature type="transmembrane region" description="Helical" evidence="1">
    <location>
        <begin position="146"/>
        <end position="164"/>
    </location>
</feature>
<feature type="transmembrane region" description="Helical" evidence="1">
    <location>
        <begin position="244"/>
        <end position="265"/>
    </location>
</feature>
<name>A0A936YU20_9HYPH</name>
<feature type="transmembrane region" description="Helical" evidence="1">
    <location>
        <begin position="106"/>
        <end position="126"/>
    </location>
</feature>
<evidence type="ECO:0000256" key="1">
    <source>
        <dbReference type="SAM" id="Phobius"/>
    </source>
</evidence>
<reference evidence="2" key="1">
    <citation type="submission" date="2021-01" db="EMBL/GenBank/DDBJ databases">
        <title>Rhizobium sp. strain KVB221 16S ribosomal RNA gene Genome sequencing and assembly.</title>
        <authorList>
            <person name="Kang M."/>
        </authorList>
    </citation>
    <scope>NUCLEOTIDE SEQUENCE</scope>
    <source>
        <strain evidence="2">KVB221</strain>
    </source>
</reference>
<dbReference type="AlphaFoldDB" id="A0A936YU20"/>
<evidence type="ECO:0000313" key="3">
    <source>
        <dbReference type="Proteomes" id="UP000633219"/>
    </source>
</evidence>
<gene>
    <name evidence="2" type="ORF">JJB09_23515</name>
</gene>
<keyword evidence="3" id="KW-1185">Reference proteome</keyword>
<protein>
    <recommendedName>
        <fullName evidence="4">DUF4345 domain-containing protein</fullName>
    </recommendedName>
</protein>
<keyword evidence="1" id="KW-0812">Transmembrane</keyword>
<feature type="transmembrane region" description="Helical" evidence="1">
    <location>
        <begin position="80"/>
        <end position="99"/>
    </location>
</feature>
<sequence length="269" mass="28048">MEFSLPEFPSAPGAQAAFAAVGFLTVVGLSFLLFPTAVGRFLGLESHEKRPGGIGELRAAGGFLAGLSIATLMFDQPVLYTVVAIGLLLSTFGRVLSLMSDKASTLLNFLLLLVQAVLTAATLYYFFDVFRPDTQMAVPQALDARLVFFTYAGLTLLGALVMFGPRMSMTVSGLGVTAEKASAITTIRSAGGFALGVGLIGLFVSANGENAPMDFLMANLGVAGAFILAVFGRLIALAFNRGNYVYAIVALVVEVVAAAAVVAHISTMM</sequence>
<feature type="transmembrane region" description="Helical" evidence="1">
    <location>
        <begin position="55"/>
        <end position="74"/>
    </location>
</feature>
<organism evidence="2 3">
    <name type="scientific">Rhizobium setariae</name>
    <dbReference type="NCBI Taxonomy" id="2801340"/>
    <lineage>
        <taxon>Bacteria</taxon>
        <taxon>Pseudomonadati</taxon>
        <taxon>Pseudomonadota</taxon>
        <taxon>Alphaproteobacteria</taxon>
        <taxon>Hyphomicrobiales</taxon>
        <taxon>Rhizobiaceae</taxon>
        <taxon>Rhizobium/Agrobacterium group</taxon>
        <taxon>Rhizobium</taxon>
    </lineage>
</organism>
<dbReference type="Proteomes" id="UP000633219">
    <property type="component" value="Unassembled WGS sequence"/>
</dbReference>
<feature type="transmembrane region" description="Helical" evidence="1">
    <location>
        <begin position="12"/>
        <end position="34"/>
    </location>
</feature>
<dbReference type="RefSeq" id="WP_201663536.1">
    <property type="nucleotide sequence ID" value="NZ_JAEQNC010000017.1"/>
</dbReference>
<dbReference type="EMBL" id="JAEQNC010000017">
    <property type="protein sequence ID" value="MBL0374987.1"/>
    <property type="molecule type" value="Genomic_DNA"/>
</dbReference>